<dbReference type="Proteomes" id="UP000018144">
    <property type="component" value="Unassembled WGS sequence"/>
</dbReference>
<accession>U4LPC8</accession>
<evidence type="ECO:0000313" key="2">
    <source>
        <dbReference type="Proteomes" id="UP000018144"/>
    </source>
</evidence>
<keyword evidence="2" id="KW-1185">Reference proteome</keyword>
<evidence type="ECO:0000313" key="1">
    <source>
        <dbReference type="EMBL" id="CCX16490.1"/>
    </source>
</evidence>
<gene>
    <name evidence="1" type="ORF">PCON_03133</name>
</gene>
<protein>
    <submittedName>
        <fullName evidence="1">Uncharacterized protein</fullName>
    </submittedName>
</protein>
<organism evidence="1 2">
    <name type="scientific">Pyronema omphalodes (strain CBS 100304)</name>
    <name type="common">Pyronema confluens</name>
    <dbReference type="NCBI Taxonomy" id="1076935"/>
    <lineage>
        <taxon>Eukaryota</taxon>
        <taxon>Fungi</taxon>
        <taxon>Dikarya</taxon>
        <taxon>Ascomycota</taxon>
        <taxon>Pezizomycotina</taxon>
        <taxon>Pezizomycetes</taxon>
        <taxon>Pezizales</taxon>
        <taxon>Pyronemataceae</taxon>
        <taxon>Pyronema</taxon>
    </lineage>
</organism>
<dbReference type="AlphaFoldDB" id="U4LPC8"/>
<name>U4LPC8_PYROM</name>
<sequence length="51" mass="6399">MDWLAACRSREFRRPQARLYEEKNKVFDRVWSFGPREVRLEEQEKWRMPGK</sequence>
<reference evidence="1 2" key="1">
    <citation type="journal article" date="2013" name="PLoS Genet.">
        <title>The genome and development-dependent transcriptomes of Pyronema confluens: a window into fungal evolution.</title>
        <authorList>
            <person name="Traeger S."/>
            <person name="Altegoer F."/>
            <person name="Freitag M."/>
            <person name="Gabaldon T."/>
            <person name="Kempken F."/>
            <person name="Kumar A."/>
            <person name="Marcet-Houben M."/>
            <person name="Poggeler S."/>
            <person name="Stajich J.E."/>
            <person name="Nowrousian M."/>
        </authorList>
    </citation>
    <scope>NUCLEOTIDE SEQUENCE [LARGE SCALE GENOMIC DNA]</scope>
    <source>
        <strain evidence="2">CBS 100304</strain>
        <tissue evidence="1">Vegetative mycelium</tissue>
    </source>
</reference>
<proteinExistence type="predicted"/>
<dbReference type="EMBL" id="HF936418">
    <property type="protein sequence ID" value="CCX16490.1"/>
    <property type="molecule type" value="Genomic_DNA"/>
</dbReference>